<proteinExistence type="inferred from homology"/>
<evidence type="ECO:0000313" key="7">
    <source>
        <dbReference type="EMBL" id="WBL76314.1"/>
    </source>
</evidence>
<feature type="domain" description="Flagellin C-terminal" evidence="5">
    <location>
        <begin position="794"/>
        <end position="876"/>
    </location>
</feature>
<dbReference type="InterPro" id="IPR046358">
    <property type="entry name" value="Flagellin_C"/>
</dbReference>
<dbReference type="SUPFAM" id="SSF64518">
    <property type="entry name" value="Phase 1 flagellin"/>
    <property type="match status" value="2"/>
</dbReference>
<reference evidence="7" key="1">
    <citation type="submission" date="2021-12" db="EMBL/GenBank/DDBJ databases">
        <title>Bradyrhizobium xenonodulans sp. nov.</title>
        <authorList>
            <person name="Claassens R."/>
            <person name="Venter S.N."/>
            <person name="Beukes C.W."/>
            <person name="Stepkowski T."/>
            <person name="Steenkamp E.T."/>
        </authorList>
    </citation>
    <scope>NUCLEOTIDE SEQUENCE</scope>
    <source>
        <strain evidence="7">14AB</strain>
    </source>
</reference>
<comment type="similarity">
    <text evidence="1 3">Belongs to the bacterial flagellin family.</text>
</comment>
<protein>
    <recommendedName>
        <fullName evidence="3">Flagellin</fullName>
    </recommendedName>
</protein>
<dbReference type="Pfam" id="PF00700">
    <property type="entry name" value="Flagellin_C"/>
    <property type="match status" value="1"/>
</dbReference>
<dbReference type="Pfam" id="PF00669">
    <property type="entry name" value="Flagellin_N"/>
    <property type="match status" value="1"/>
</dbReference>
<accession>A0ABY7MFD9</accession>
<feature type="domain" description="DUF1522" evidence="6">
    <location>
        <begin position="477"/>
        <end position="584"/>
    </location>
</feature>
<feature type="domain" description="DUF1522" evidence="6">
    <location>
        <begin position="332"/>
        <end position="441"/>
    </location>
</feature>
<dbReference type="Proteomes" id="UP001179614">
    <property type="component" value="Chromosome"/>
</dbReference>
<evidence type="ECO:0000256" key="3">
    <source>
        <dbReference type="RuleBase" id="RU362073"/>
    </source>
</evidence>
<dbReference type="Gene3D" id="1.20.1330.10">
    <property type="entry name" value="f41 fragment of flagellin, N-terminal domain"/>
    <property type="match status" value="1"/>
</dbReference>
<name>A0ABY7MFD9_9BRAD</name>
<dbReference type="RefSeq" id="WP_270161576.1">
    <property type="nucleotide sequence ID" value="NZ_CP089391.1"/>
</dbReference>
<evidence type="ECO:0000313" key="8">
    <source>
        <dbReference type="Proteomes" id="UP001179614"/>
    </source>
</evidence>
<evidence type="ECO:0000259" key="6">
    <source>
        <dbReference type="Pfam" id="PF07482"/>
    </source>
</evidence>
<dbReference type="NCBIfam" id="NF009330">
    <property type="entry name" value="PRK12688.1"/>
    <property type="match status" value="1"/>
</dbReference>
<dbReference type="EMBL" id="CP089391">
    <property type="protein sequence ID" value="WBL76314.1"/>
    <property type="molecule type" value="Genomic_DNA"/>
</dbReference>
<comment type="function">
    <text evidence="3">Flagellin is the subunit protein which polymerizes to form the filaments of bacterial flagella.</text>
</comment>
<evidence type="ECO:0000256" key="1">
    <source>
        <dbReference type="ARBA" id="ARBA00005709"/>
    </source>
</evidence>
<keyword evidence="3" id="KW-0964">Secreted</keyword>
<evidence type="ECO:0000256" key="2">
    <source>
        <dbReference type="ARBA" id="ARBA00023143"/>
    </source>
</evidence>
<evidence type="ECO:0000259" key="4">
    <source>
        <dbReference type="Pfam" id="PF00669"/>
    </source>
</evidence>
<dbReference type="InterPro" id="IPR001029">
    <property type="entry name" value="Flagellin_N"/>
</dbReference>
<evidence type="ECO:0000259" key="5">
    <source>
        <dbReference type="Pfam" id="PF00700"/>
    </source>
</evidence>
<dbReference type="Pfam" id="PF07482">
    <property type="entry name" value="DUF1522"/>
    <property type="match status" value="2"/>
</dbReference>
<organism evidence="7 8">
    <name type="scientific">Bradyrhizobium xenonodulans</name>
    <dbReference type="NCBI Taxonomy" id="2736875"/>
    <lineage>
        <taxon>Bacteria</taxon>
        <taxon>Pseudomonadati</taxon>
        <taxon>Pseudomonadota</taxon>
        <taxon>Alphaproteobacteria</taxon>
        <taxon>Hyphomicrobiales</taxon>
        <taxon>Nitrobacteraceae</taxon>
        <taxon>Bradyrhizobium</taxon>
    </lineage>
</organism>
<keyword evidence="8" id="KW-1185">Reference proteome</keyword>
<sequence>MSGIVLSSSVRQNLLSLQSTADLLATTQSRLSTGKKVNSALDNPTNFFTAQGLDNRAGDINNLLDGIGNGVQVLQSANTGITSLQKLVDSAKSVANQALQTTTGYSAKSNVSASITGATASDLRGTTSFTSATGTSNVIYDGTAGGTTAASLTDTLGGLAGSAVAAAAATGTTYVNATTTGTVINAATTSATVLSTANGGALIAGNAFAVNGKTITFTTSGAAAADANGNYTIGIDQTVGNLLTTVDAITGNTTNASSVNGSGALVLNTGLNANIALTDTSAGTLAKLGLATSNTATRTTGAGANISGTTKLFAATGGLAVSSTASTFADGDTLSVNGKTISFKAQAAPTTAPTGSSLVGNNVVTDGSGNSIVYLGTSATSTTATVGDVLGAIDLASGVAYNNGGTVTANAGQTLSSISAGVTTLKSSTGADLNVSGKADALKALGLTTASGSGTAIVSASRTTSAATLGSLVQDGSTLNVNGKVITFKNAPTPAASASHTGISGNVETDGLGNSTVYLQSATVADLLKAVDLASGVQTATLAATGATLTTATGAANSSLSASGTLKLSTGVNSDLSITGTGNALAAFGLNGTTGNATAFSAARDSAAGGVNGKSLTFTSFNGGTAVNVTFGDGTNGTVKTLDQLNASLKANNLNATLDSTGKLTISASNDYASSTLGDAVSGGVIGGSLTTALSFSTATAPTVDAGAQSTRANLVKQFNDILSQINTTAQDASFNGVNLLGGDTLKLVFNETGKSTLSITGVTFDSAGLGLANLTQGTDFIDNAATNKVLTSLNAASSTLRTEASALGSNLSIVQIRQDFNKNLINVLQTGSSNLTLADTNEEAANSQALSTRQSIAVSALSLANQSQQSVLQLLR</sequence>
<feature type="domain" description="Flagellin N-terminal" evidence="4">
    <location>
        <begin position="13"/>
        <end position="119"/>
    </location>
</feature>
<keyword evidence="2 3" id="KW-0975">Bacterial flagellum</keyword>
<comment type="subcellular location">
    <subcellularLocation>
        <location evidence="3">Secreted</location>
    </subcellularLocation>
    <subcellularLocation>
        <location evidence="3">Bacterial flagellum</location>
    </subcellularLocation>
</comment>
<dbReference type="InterPro" id="IPR011087">
    <property type="entry name" value="DUF1522"/>
</dbReference>
<gene>
    <name evidence="7" type="ORF">I3J27_25210</name>
</gene>